<dbReference type="RefSeq" id="WP_160691933.1">
    <property type="nucleotide sequence ID" value="NZ_CP047897.1"/>
</dbReference>
<feature type="transmembrane region" description="Helical" evidence="1">
    <location>
        <begin position="20"/>
        <end position="42"/>
    </location>
</feature>
<dbReference type="AlphaFoldDB" id="A0A6P1NVY6"/>
<gene>
    <name evidence="2" type="ORF">GU926_11380</name>
</gene>
<name>A0A6P1NVY6_9BACT</name>
<dbReference type="Proteomes" id="UP000464214">
    <property type="component" value="Chromosome"/>
</dbReference>
<evidence type="ECO:0000256" key="1">
    <source>
        <dbReference type="SAM" id="Phobius"/>
    </source>
</evidence>
<organism evidence="2 3">
    <name type="scientific">Nibribacter ruber</name>
    <dbReference type="NCBI Taxonomy" id="2698458"/>
    <lineage>
        <taxon>Bacteria</taxon>
        <taxon>Pseudomonadati</taxon>
        <taxon>Bacteroidota</taxon>
        <taxon>Cytophagia</taxon>
        <taxon>Cytophagales</taxon>
        <taxon>Hymenobacteraceae</taxon>
        <taxon>Nibribacter</taxon>
    </lineage>
</organism>
<keyword evidence="1" id="KW-0472">Membrane</keyword>
<keyword evidence="3" id="KW-1185">Reference proteome</keyword>
<proteinExistence type="predicted"/>
<reference evidence="2 3" key="1">
    <citation type="submission" date="2020-01" db="EMBL/GenBank/DDBJ databases">
        <authorList>
            <person name="Kim M."/>
        </authorList>
    </citation>
    <scope>NUCLEOTIDE SEQUENCE [LARGE SCALE GENOMIC DNA]</scope>
    <source>
        <strain evidence="2 3">BT10</strain>
    </source>
</reference>
<dbReference type="EMBL" id="CP047897">
    <property type="protein sequence ID" value="QHL87996.1"/>
    <property type="molecule type" value="Genomic_DNA"/>
</dbReference>
<sequence length="104" mass="10574">METATNAHPLASAPRSPRKASSVLLAGLACLLLLLLGGLYFISSLKPSAPVSSLVESTAAPSAVPDTSTISPFPRLDNLAGHAMFAPLATPASDSLPKVLAPQK</sequence>
<keyword evidence="1" id="KW-0812">Transmembrane</keyword>
<evidence type="ECO:0000313" key="2">
    <source>
        <dbReference type="EMBL" id="QHL87996.1"/>
    </source>
</evidence>
<keyword evidence="1" id="KW-1133">Transmembrane helix</keyword>
<protein>
    <submittedName>
        <fullName evidence="2">Uncharacterized protein</fullName>
    </submittedName>
</protein>
<accession>A0A6P1NVY6</accession>
<dbReference type="KEGG" id="nib:GU926_11380"/>
<evidence type="ECO:0000313" key="3">
    <source>
        <dbReference type="Proteomes" id="UP000464214"/>
    </source>
</evidence>